<sequence length="122" mass="13453">MLGTARRIQWQSPPAVATASLDIGFSKLKSPYVGILQLRHFQSQSHAELKDALQPAPQNVDRLQTPLDTGTLFVVKVPTLAKNINHGKIHEWHKSVGDHVEAGDLLCVIETEQVARSKQVVT</sequence>
<protein>
    <recommendedName>
        <fullName evidence="1">Lipoyl-binding domain-containing protein</fullName>
    </recommendedName>
</protein>
<accession>A0AAD8UU20</accession>
<dbReference type="Gene3D" id="2.40.50.100">
    <property type="match status" value="1"/>
</dbReference>
<dbReference type="InterPro" id="IPR011053">
    <property type="entry name" value="Single_hybrid_motif"/>
</dbReference>
<evidence type="ECO:0000313" key="2">
    <source>
        <dbReference type="EMBL" id="KAK1444986.1"/>
    </source>
</evidence>
<comment type="caution">
    <text evidence="2">The sequence shown here is derived from an EMBL/GenBank/DDBJ whole genome shotgun (WGS) entry which is preliminary data.</text>
</comment>
<name>A0AAD8UU20_BABGI</name>
<dbReference type="AlphaFoldDB" id="A0AAD8UU20"/>
<gene>
    <name evidence="2" type="ORF">BgAZ_108920</name>
</gene>
<dbReference type="SUPFAM" id="SSF51230">
    <property type="entry name" value="Single hybrid motif"/>
    <property type="match status" value="1"/>
</dbReference>
<dbReference type="InterPro" id="IPR000089">
    <property type="entry name" value="Biotin_lipoyl"/>
</dbReference>
<evidence type="ECO:0000259" key="1">
    <source>
        <dbReference type="Pfam" id="PF00364"/>
    </source>
</evidence>
<dbReference type="EMBL" id="JAVEPI010000001">
    <property type="protein sequence ID" value="KAK1444986.1"/>
    <property type="molecule type" value="Genomic_DNA"/>
</dbReference>
<organism evidence="2 3">
    <name type="scientific">Babesia gibsoni</name>
    <dbReference type="NCBI Taxonomy" id="33632"/>
    <lineage>
        <taxon>Eukaryota</taxon>
        <taxon>Sar</taxon>
        <taxon>Alveolata</taxon>
        <taxon>Apicomplexa</taxon>
        <taxon>Aconoidasida</taxon>
        <taxon>Piroplasmida</taxon>
        <taxon>Babesiidae</taxon>
        <taxon>Babesia</taxon>
    </lineage>
</organism>
<proteinExistence type="predicted"/>
<evidence type="ECO:0000313" key="3">
    <source>
        <dbReference type="Proteomes" id="UP001230268"/>
    </source>
</evidence>
<reference evidence="2" key="1">
    <citation type="submission" date="2023-08" db="EMBL/GenBank/DDBJ databases">
        <title>Draft sequence of the Babesia gibsoni genome.</title>
        <authorList>
            <person name="Yamagishi J.Y."/>
            <person name="Xuan X.X."/>
        </authorList>
    </citation>
    <scope>NUCLEOTIDE SEQUENCE</scope>
    <source>
        <strain evidence="2">Azabu</strain>
    </source>
</reference>
<dbReference type="Pfam" id="PF00364">
    <property type="entry name" value="Biotin_lipoyl"/>
    <property type="match status" value="1"/>
</dbReference>
<dbReference type="CDD" id="cd06849">
    <property type="entry name" value="lipoyl_domain"/>
    <property type="match status" value="1"/>
</dbReference>
<feature type="domain" description="Lipoyl-binding" evidence="1">
    <location>
        <begin position="75"/>
        <end position="111"/>
    </location>
</feature>
<dbReference type="Proteomes" id="UP001230268">
    <property type="component" value="Unassembled WGS sequence"/>
</dbReference>
<keyword evidence="3" id="KW-1185">Reference proteome</keyword>